<evidence type="ECO:0000256" key="6">
    <source>
        <dbReference type="SAM" id="Phobius"/>
    </source>
</evidence>
<feature type="transmembrane region" description="Helical" evidence="6">
    <location>
        <begin position="20"/>
        <end position="45"/>
    </location>
</feature>
<evidence type="ECO:0000313" key="9">
    <source>
        <dbReference type="EMBL" id="ALO43911.1"/>
    </source>
</evidence>
<feature type="domain" description="MacB-like periplasmic core" evidence="8">
    <location>
        <begin position="21"/>
        <end position="220"/>
    </location>
</feature>
<dbReference type="GO" id="GO:0005886">
    <property type="term" value="C:plasma membrane"/>
    <property type="evidence" value="ECO:0007669"/>
    <property type="project" value="UniProtKB-SubCell"/>
</dbReference>
<dbReference type="InterPro" id="IPR025857">
    <property type="entry name" value="MacB_PCD"/>
</dbReference>
<protein>
    <submittedName>
        <fullName evidence="9">ABC-type antimicrobial peptide transport system, permease component</fullName>
    </submittedName>
</protein>
<dbReference type="RefSeq" id="WP_227009269.1">
    <property type="nucleotide sequence ID" value="NZ_CP013188.1"/>
</dbReference>
<dbReference type="Pfam" id="PF12704">
    <property type="entry name" value="MacB_PCD"/>
    <property type="match status" value="1"/>
</dbReference>
<evidence type="ECO:0000259" key="8">
    <source>
        <dbReference type="Pfam" id="PF12704"/>
    </source>
</evidence>
<dbReference type="GO" id="GO:0022857">
    <property type="term" value="F:transmembrane transporter activity"/>
    <property type="evidence" value="ECO:0007669"/>
    <property type="project" value="TreeGrafter"/>
</dbReference>
<dbReference type="STRING" id="161398.PP2015_3436"/>
<keyword evidence="2" id="KW-1003">Cell membrane</keyword>
<dbReference type="PATRIC" id="fig|161398.10.peg.3501"/>
<comment type="subcellular location">
    <subcellularLocation>
        <location evidence="1">Cell membrane</location>
        <topology evidence="1">Multi-pass membrane protein</topology>
    </subcellularLocation>
</comment>
<accession>A0A0S2K5Y8</accession>
<dbReference type="Proteomes" id="UP000061457">
    <property type="component" value="Chromosome II"/>
</dbReference>
<evidence type="ECO:0000256" key="2">
    <source>
        <dbReference type="ARBA" id="ARBA00022475"/>
    </source>
</evidence>
<keyword evidence="10" id="KW-1185">Reference proteome</keyword>
<keyword evidence="4 6" id="KW-1133">Transmembrane helix</keyword>
<organism evidence="9 10">
    <name type="scientific">Pseudoalteromonas phenolica</name>
    <dbReference type="NCBI Taxonomy" id="161398"/>
    <lineage>
        <taxon>Bacteria</taxon>
        <taxon>Pseudomonadati</taxon>
        <taxon>Pseudomonadota</taxon>
        <taxon>Gammaproteobacteria</taxon>
        <taxon>Alteromonadales</taxon>
        <taxon>Pseudoalteromonadaceae</taxon>
        <taxon>Pseudoalteromonas</taxon>
    </lineage>
</organism>
<feature type="transmembrane region" description="Helical" evidence="6">
    <location>
        <begin position="313"/>
        <end position="335"/>
    </location>
</feature>
<name>A0A0S2K5Y8_9GAMM</name>
<evidence type="ECO:0000259" key="7">
    <source>
        <dbReference type="Pfam" id="PF02687"/>
    </source>
</evidence>
<evidence type="ECO:0000256" key="4">
    <source>
        <dbReference type="ARBA" id="ARBA00022989"/>
    </source>
</evidence>
<keyword evidence="3 6" id="KW-0812">Transmembrane</keyword>
<feature type="transmembrane region" description="Helical" evidence="6">
    <location>
        <begin position="356"/>
        <end position="383"/>
    </location>
</feature>
<evidence type="ECO:0000313" key="10">
    <source>
        <dbReference type="Proteomes" id="UP000061457"/>
    </source>
</evidence>
<evidence type="ECO:0000256" key="1">
    <source>
        <dbReference type="ARBA" id="ARBA00004651"/>
    </source>
</evidence>
<reference evidence="10" key="1">
    <citation type="submission" date="2015-11" db="EMBL/GenBank/DDBJ databases">
        <authorList>
            <person name="Kim K.M."/>
        </authorList>
    </citation>
    <scope>NUCLEOTIDE SEQUENCE [LARGE SCALE GENOMIC DNA]</scope>
    <source>
        <strain evidence="10">KCTC 12086</strain>
    </source>
</reference>
<sequence>MMFSYYVKLALISLKRTPLLSFLMVMLIAMGIGATMTTYTVNYMMSQDPIPSKSDNLYSVQIDSRGDGVDYSYLDTIPPEMTYQDAMSILKSDIPKYQAVISAIRTTVKNPAKHDTAVTREVRTTSADFFPMLEVPFLYGRGWDETADNNAELVVVLTKQANMRFFGGENSVGQTLQLGEDLYQVVGVLDDWLIVPKFYGQNNAMYSQPFDIFMPFSAQISKEIFTTSLINITCWKPAEDESTAAFLASECSWIKIWAELENDEKKQQFQLFLDNYAQQQQAQGRFANRILNKLVSVKQYLNEEKIVPEDSKIAVSLAALFLIVCLLNCMGLMMAKFHGKAGEAGLRRAVGASRQHLIAQFSVELAVVGFIGGVLGLLLAQLGLVAMTNLYSHLHSSLMQMNALIVVITLALAVVISCIFGLIPILKASRIQLSSQLKSL</sequence>
<evidence type="ECO:0000256" key="5">
    <source>
        <dbReference type="ARBA" id="ARBA00023136"/>
    </source>
</evidence>
<proteinExistence type="predicted"/>
<gene>
    <name evidence="9" type="ORF">PP2015_3436</name>
</gene>
<feature type="transmembrane region" description="Helical" evidence="6">
    <location>
        <begin position="403"/>
        <end position="426"/>
    </location>
</feature>
<dbReference type="AlphaFoldDB" id="A0A0S2K5Y8"/>
<evidence type="ECO:0000256" key="3">
    <source>
        <dbReference type="ARBA" id="ARBA00022692"/>
    </source>
</evidence>
<dbReference type="EMBL" id="CP013188">
    <property type="protein sequence ID" value="ALO43911.1"/>
    <property type="molecule type" value="Genomic_DNA"/>
</dbReference>
<keyword evidence="5 6" id="KW-0472">Membrane</keyword>
<feature type="domain" description="ABC3 transporter permease C-terminal" evidence="7">
    <location>
        <begin position="316"/>
        <end position="432"/>
    </location>
</feature>
<dbReference type="Pfam" id="PF02687">
    <property type="entry name" value="FtsX"/>
    <property type="match status" value="1"/>
</dbReference>
<dbReference type="PANTHER" id="PTHR30572">
    <property type="entry name" value="MEMBRANE COMPONENT OF TRANSPORTER-RELATED"/>
    <property type="match status" value="1"/>
</dbReference>
<dbReference type="InterPro" id="IPR003838">
    <property type="entry name" value="ABC3_permease_C"/>
</dbReference>
<dbReference type="KEGG" id="pphe:PP2015_3436"/>
<dbReference type="PANTHER" id="PTHR30572:SF18">
    <property type="entry name" value="ABC-TYPE MACROLIDE FAMILY EXPORT SYSTEM PERMEASE COMPONENT 2"/>
    <property type="match status" value="1"/>
</dbReference>
<dbReference type="InterPro" id="IPR050250">
    <property type="entry name" value="Macrolide_Exporter_MacB"/>
</dbReference>